<proteinExistence type="predicted"/>
<dbReference type="HOGENOM" id="CLU_2117789_0_0_11"/>
<organism evidence="1 2">
    <name type="scientific">Kutzneria albida DSM 43870</name>
    <dbReference type="NCBI Taxonomy" id="1449976"/>
    <lineage>
        <taxon>Bacteria</taxon>
        <taxon>Bacillati</taxon>
        <taxon>Actinomycetota</taxon>
        <taxon>Actinomycetes</taxon>
        <taxon>Pseudonocardiales</taxon>
        <taxon>Pseudonocardiaceae</taxon>
        <taxon>Kutzneria</taxon>
    </lineage>
</organism>
<accession>W5WAU2</accession>
<sequence>MSEQPPTVDDTRRALEATGLRSSDWYDLTRAALDAYSEVFTPSRKEQRHHEQGLLAAIAATAHFLTAAELERQANEIWQEHGAGNETDEDYVTGVDDAVVRMRARAAELRGESR</sequence>
<name>W5WAU2_9PSEU</name>
<gene>
    <name evidence="1" type="ORF">KALB_4886</name>
</gene>
<dbReference type="AlphaFoldDB" id="W5WAU2"/>
<reference evidence="1 2" key="1">
    <citation type="journal article" date="2014" name="BMC Genomics">
        <title>Complete genome sequence of producer of the glycopeptide antibiotic Aculeximycin Kutzneria albida DSM 43870T, a representative of minor genus of Pseudonocardiaceae.</title>
        <authorList>
            <person name="Rebets Y."/>
            <person name="Tokovenko B."/>
            <person name="Lushchyk I."/>
            <person name="Ruckert C."/>
            <person name="Zaburannyi N."/>
            <person name="Bechthold A."/>
            <person name="Kalinowski J."/>
            <person name="Luzhetskyy A."/>
        </authorList>
    </citation>
    <scope>NUCLEOTIDE SEQUENCE [LARGE SCALE GENOMIC DNA]</scope>
    <source>
        <strain evidence="1">DSM 43870</strain>
    </source>
</reference>
<evidence type="ECO:0000313" key="2">
    <source>
        <dbReference type="Proteomes" id="UP000019225"/>
    </source>
</evidence>
<dbReference type="EMBL" id="CP007155">
    <property type="protein sequence ID" value="AHH98248.1"/>
    <property type="molecule type" value="Genomic_DNA"/>
</dbReference>
<dbReference type="RefSeq" id="WP_025358274.1">
    <property type="nucleotide sequence ID" value="NZ_CP007155.1"/>
</dbReference>
<dbReference type="Proteomes" id="UP000019225">
    <property type="component" value="Chromosome"/>
</dbReference>
<dbReference type="STRING" id="1449976.KALB_4886"/>
<evidence type="ECO:0000313" key="1">
    <source>
        <dbReference type="EMBL" id="AHH98248.1"/>
    </source>
</evidence>
<protein>
    <submittedName>
        <fullName evidence="1">Uncharacterized protein</fullName>
    </submittedName>
</protein>
<dbReference type="KEGG" id="kal:KALB_4886"/>
<keyword evidence="2" id="KW-1185">Reference proteome</keyword>